<keyword evidence="1" id="KW-1133">Transmembrane helix</keyword>
<dbReference type="RefSeq" id="WP_043386173.1">
    <property type="nucleotide sequence ID" value="NZ_JBOK01000020.1"/>
</dbReference>
<dbReference type="AlphaFoldDB" id="A0A014NI48"/>
<evidence type="ECO:0000313" key="2">
    <source>
        <dbReference type="EMBL" id="EXU79088.1"/>
    </source>
</evidence>
<keyword evidence="3" id="KW-1185">Reference proteome</keyword>
<keyword evidence="1" id="KW-0812">Transmembrane</keyword>
<dbReference type="Proteomes" id="UP000020766">
    <property type="component" value="Unassembled WGS sequence"/>
</dbReference>
<proteinExistence type="predicted"/>
<dbReference type="PATRIC" id="fig|1457173.3.peg.2971"/>
<organism evidence="2 3">
    <name type="scientific">Comamonas aquatica DA1877</name>
    <dbReference type="NCBI Taxonomy" id="1457173"/>
    <lineage>
        <taxon>Bacteria</taxon>
        <taxon>Pseudomonadati</taxon>
        <taxon>Pseudomonadota</taxon>
        <taxon>Betaproteobacteria</taxon>
        <taxon>Burkholderiales</taxon>
        <taxon>Comamonadaceae</taxon>
        <taxon>Comamonas</taxon>
    </lineage>
</organism>
<dbReference type="STRING" id="225991.MA05_08355"/>
<reference evidence="2 3" key="1">
    <citation type="submission" date="2014-01" db="EMBL/GenBank/DDBJ databases">
        <title>Interspecies Systems Biology Uncovers Metabolites Affecting C. elegans Gene Expression and Life History Traits.</title>
        <authorList>
            <person name="Watson E."/>
            <person name="Macneil L.T."/>
            <person name="Ritter A.D."/>
            <person name="Yilmaz L.S."/>
            <person name="Rosebrock A.P."/>
            <person name="Caudy A.A."/>
            <person name="Walhout A.J."/>
        </authorList>
    </citation>
    <scope>NUCLEOTIDE SEQUENCE [LARGE SCALE GENOMIC DNA]</scope>
    <source>
        <strain evidence="2 3">DA1877</strain>
    </source>
</reference>
<keyword evidence="1" id="KW-0472">Membrane</keyword>
<evidence type="ECO:0000256" key="1">
    <source>
        <dbReference type="SAM" id="Phobius"/>
    </source>
</evidence>
<name>A0A014NI48_9BURK</name>
<evidence type="ECO:0008006" key="4">
    <source>
        <dbReference type="Google" id="ProtNLM"/>
    </source>
</evidence>
<comment type="caution">
    <text evidence="2">The sequence shown here is derived from an EMBL/GenBank/DDBJ whole genome shotgun (WGS) entry which is preliminary data.</text>
</comment>
<dbReference type="InterPro" id="IPR021494">
    <property type="entry name" value="DUF3149"/>
</dbReference>
<gene>
    <name evidence="2" type="ORF">AX13_07740</name>
</gene>
<dbReference type="Pfam" id="PF11346">
    <property type="entry name" value="DUF3149"/>
    <property type="match status" value="1"/>
</dbReference>
<sequence>MKMFNDLISTDYGLMSLIVILITIAMWIYFTVLFLGKINKSASAAASADSQAATPSAKT</sequence>
<evidence type="ECO:0000313" key="3">
    <source>
        <dbReference type="Proteomes" id="UP000020766"/>
    </source>
</evidence>
<protein>
    <recommendedName>
        <fullName evidence="4">DUF3149 domain-containing protein</fullName>
    </recommendedName>
</protein>
<dbReference type="EMBL" id="JBOK01000020">
    <property type="protein sequence ID" value="EXU79088.1"/>
    <property type="molecule type" value="Genomic_DNA"/>
</dbReference>
<accession>A0A014NI48</accession>
<feature type="transmembrane region" description="Helical" evidence="1">
    <location>
        <begin position="12"/>
        <end position="35"/>
    </location>
</feature>